<dbReference type="Pfam" id="PF10646">
    <property type="entry name" value="Germane"/>
    <property type="match status" value="1"/>
</dbReference>
<dbReference type="EMBL" id="FQXR01000003">
    <property type="protein sequence ID" value="SHH66557.1"/>
    <property type="molecule type" value="Genomic_DNA"/>
</dbReference>
<proteinExistence type="predicted"/>
<gene>
    <name evidence="2" type="ORF">SAMN02745180_00772</name>
</gene>
<sequence length="286" mass="33062">MSKKYLIILFVFIISITTTSCQKYDVVNEESNNFPPINPLPEDKLEIVLYYPSESMDYLAPEFRVVPRKNAQIEEMVIDELLKGTSKKNLKSIVPASTKVLSIDINDGVAYVSFSSDLVGKDYTEKEEAFVIYSIVNSLTSISSINKVQILIDGKARDVLYKYYCIREPFEFSGMIVSKKYVSPVSIINNYYDSILNHKYDESISMLNLKDVDKFKYNTLKTYLIEEFKGIINYDIKDYTIYEYSDELKMSVKYTISYEKGSVKNSQKNLKLIYNGEDFLIEGIIY</sequence>
<evidence type="ECO:0000313" key="2">
    <source>
        <dbReference type="EMBL" id="SHH66557.1"/>
    </source>
</evidence>
<dbReference type="AlphaFoldDB" id="A0A1M5UU35"/>
<evidence type="ECO:0000313" key="3">
    <source>
        <dbReference type="Proteomes" id="UP000184389"/>
    </source>
</evidence>
<evidence type="ECO:0000259" key="1">
    <source>
        <dbReference type="SMART" id="SM00909"/>
    </source>
</evidence>
<accession>A0A1M5UU35</accession>
<name>A0A1M5UU35_9FIRM</name>
<dbReference type="SMART" id="SM00909">
    <property type="entry name" value="Germane"/>
    <property type="match status" value="1"/>
</dbReference>
<reference evidence="2 3" key="1">
    <citation type="submission" date="2016-11" db="EMBL/GenBank/DDBJ databases">
        <authorList>
            <person name="Jaros S."/>
            <person name="Januszkiewicz K."/>
            <person name="Wedrychowicz H."/>
        </authorList>
    </citation>
    <scope>NUCLEOTIDE SEQUENCE [LARGE SCALE GENOMIC DNA]</scope>
    <source>
        <strain evidence="2 3">DSM 13106</strain>
    </source>
</reference>
<dbReference type="STRING" id="1123281.SAMN02745180_00772"/>
<dbReference type="PROSITE" id="PS51257">
    <property type="entry name" value="PROKAR_LIPOPROTEIN"/>
    <property type="match status" value="1"/>
</dbReference>
<dbReference type="RefSeq" id="WP_072743342.1">
    <property type="nucleotide sequence ID" value="NZ_FQXR01000003.1"/>
</dbReference>
<keyword evidence="3" id="KW-1185">Reference proteome</keyword>
<organism evidence="2 3">
    <name type="scientific">Sporanaerobacter acetigenes DSM 13106</name>
    <dbReference type="NCBI Taxonomy" id="1123281"/>
    <lineage>
        <taxon>Bacteria</taxon>
        <taxon>Bacillati</taxon>
        <taxon>Bacillota</taxon>
        <taxon>Tissierellia</taxon>
        <taxon>Tissierellales</taxon>
        <taxon>Sporanaerobacteraceae</taxon>
        <taxon>Sporanaerobacter</taxon>
    </lineage>
</organism>
<dbReference type="InterPro" id="IPR019606">
    <property type="entry name" value="GerMN"/>
</dbReference>
<protein>
    <recommendedName>
        <fullName evidence="1">GerMN domain-containing protein</fullName>
    </recommendedName>
</protein>
<dbReference type="Proteomes" id="UP000184389">
    <property type="component" value="Unassembled WGS sequence"/>
</dbReference>
<dbReference type="OrthoDB" id="9809406at2"/>
<feature type="domain" description="GerMN" evidence="1">
    <location>
        <begin position="74"/>
        <end position="161"/>
    </location>
</feature>